<protein>
    <submittedName>
        <fullName evidence="2">Asp23/Gls24 family envelope stress response protein</fullName>
    </submittedName>
</protein>
<evidence type="ECO:0000313" key="2">
    <source>
        <dbReference type="EMBL" id="TQE42617.1"/>
    </source>
</evidence>
<reference evidence="2 3" key="1">
    <citation type="submission" date="2019-06" db="EMBL/GenBank/DDBJ databases">
        <title>Draft genome of C. phoceense Strain 272.</title>
        <authorList>
            <person name="Pacheco L.G.C."/>
            <person name="Barberis C.M."/>
            <person name="Almuzara M.N."/>
            <person name="Traglia G.M."/>
            <person name="Santos C.S."/>
            <person name="Rocha D.J.P.G."/>
            <person name="Aguiar E.R.G.R."/>
            <person name="Vay C.A."/>
        </authorList>
    </citation>
    <scope>NUCLEOTIDE SEQUENCE [LARGE SCALE GENOMIC DNA]</scope>
    <source>
        <strain evidence="2 3">272</strain>
    </source>
</reference>
<proteinExistence type="predicted"/>
<dbReference type="EMBL" id="VHIR01000022">
    <property type="protein sequence ID" value="TQE42617.1"/>
    <property type="molecule type" value="Genomic_DNA"/>
</dbReference>
<keyword evidence="3" id="KW-1185">Reference proteome</keyword>
<dbReference type="RefSeq" id="WP_066489108.1">
    <property type="nucleotide sequence ID" value="NZ_VHIR01000022.1"/>
</dbReference>
<evidence type="ECO:0000256" key="1">
    <source>
        <dbReference type="SAM" id="MobiDB-lite"/>
    </source>
</evidence>
<organism evidence="2 3">
    <name type="scientific">Corynebacterium phoceense</name>
    <dbReference type="NCBI Taxonomy" id="1686286"/>
    <lineage>
        <taxon>Bacteria</taxon>
        <taxon>Bacillati</taxon>
        <taxon>Actinomycetota</taxon>
        <taxon>Actinomycetes</taxon>
        <taxon>Mycobacteriales</taxon>
        <taxon>Corynebacteriaceae</taxon>
        <taxon>Corynebacterium</taxon>
    </lineage>
</organism>
<accession>A0A540R4P4</accession>
<gene>
    <name evidence="2" type="ORF">EJK80_11770</name>
</gene>
<comment type="caution">
    <text evidence="2">The sequence shown here is derived from an EMBL/GenBank/DDBJ whole genome shotgun (WGS) entry which is preliminary data.</text>
</comment>
<sequence length="320" mass="33600">MTHASPSPGAWTNVTPETITPGLNAAAAAAPGGINADDAVSAPAIMDTAHHHGSNRLGLRTMEYIVSAAIARVPGTAKVSGTWKKIGGQNFPRMAIQMDPDTWTVAIDVAIATVWPSPVTDIAARVRSAIAEEVVAMSGFQPTRVNVIVGHTIPGERVTAENVAAHVTKQPWHPEAAPSRIVSPAIPEPRPLRPTTTTNTVHIVSPDTPTAPAVRSPEATPDFVPLPVEVAAHSAASAPLRAVSTPAPLPLRSPEIPPEQPLARVAAPAPVTPWSPSAPTPQPLRPLTIESFARHRHVQAPDPEPLRAIEIIPLFGKEQP</sequence>
<name>A0A540R4P4_9CORY</name>
<feature type="region of interest" description="Disordered" evidence="1">
    <location>
        <begin position="182"/>
        <end position="217"/>
    </location>
</feature>
<dbReference type="AlphaFoldDB" id="A0A540R4P4"/>
<dbReference type="Proteomes" id="UP000318080">
    <property type="component" value="Unassembled WGS sequence"/>
</dbReference>
<evidence type="ECO:0000313" key="3">
    <source>
        <dbReference type="Proteomes" id="UP000318080"/>
    </source>
</evidence>